<evidence type="ECO:0000256" key="1">
    <source>
        <dbReference type="SAM" id="MobiDB-lite"/>
    </source>
</evidence>
<evidence type="ECO:0000313" key="2">
    <source>
        <dbReference type="EMBL" id="WAR09000.1"/>
    </source>
</evidence>
<evidence type="ECO:0000313" key="3">
    <source>
        <dbReference type="Proteomes" id="UP001164746"/>
    </source>
</evidence>
<name>A0ABY7EGJ0_MYAAR</name>
<gene>
    <name evidence="2" type="ORF">MAR_018958</name>
</gene>
<feature type="region of interest" description="Disordered" evidence="1">
    <location>
        <begin position="228"/>
        <end position="256"/>
    </location>
</feature>
<dbReference type="Proteomes" id="UP001164746">
    <property type="component" value="Chromosome 6"/>
</dbReference>
<organism evidence="2 3">
    <name type="scientific">Mya arenaria</name>
    <name type="common">Soft-shell clam</name>
    <dbReference type="NCBI Taxonomy" id="6604"/>
    <lineage>
        <taxon>Eukaryota</taxon>
        <taxon>Metazoa</taxon>
        <taxon>Spiralia</taxon>
        <taxon>Lophotrochozoa</taxon>
        <taxon>Mollusca</taxon>
        <taxon>Bivalvia</taxon>
        <taxon>Autobranchia</taxon>
        <taxon>Heteroconchia</taxon>
        <taxon>Euheterodonta</taxon>
        <taxon>Imparidentia</taxon>
        <taxon>Neoheterodontei</taxon>
        <taxon>Myida</taxon>
        <taxon>Myoidea</taxon>
        <taxon>Myidae</taxon>
        <taxon>Mya</taxon>
    </lineage>
</organism>
<dbReference type="EMBL" id="CP111017">
    <property type="protein sequence ID" value="WAR09000.1"/>
    <property type="molecule type" value="Genomic_DNA"/>
</dbReference>
<sequence>MKCAMNKIDIYSLTIPGGQQTVSMDPLEQHRSPLMDYPGPFCESINLSTKDLETNHLNALPDGNLKQETPANMLEKHWLDHSCVPHTKKFSTLLNSPTNELLLKLISVLCGAMRRTVEKQLADFLDGGRYAGTPSKSDLQRTHFSHVTNLGCEHHFGDLDSSQRRRPNASFHHHSSVQLIKRNRRQLFKWLDEKPDNEKATLMKAARSGGRDLRKAHMAEESLVKRELFNTMQEEPKKKRKKSSKPSDKPESEPILDSTIHSFHVNDYVAIAYQDAWYPGCVEEVDKTTAVVNFMAPCRTAGMFMWPARKDAQKVNKEFILCCGLVPEAKNSGRQWFFPTYGAVDLKYQGYQEFSFLQ</sequence>
<proteinExistence type="predicted"/>
<keyword evidence="3" id="KW-1185">Reference proteome</keyword>
<protein>
    <submittedName>
        <fullName evidence="2">Uncharacterized protein</fullName>
    </submittedName>
</protein>
<accession>A0ABY7EGJ0</accession>
<reference evidence="2" key="1">
    <citation type="submission" date="2022-11" db="EMBL/GenBank/DDBJ databases">
        <title>Centuries of genome instability and evolution in soft-shell clam transmissible cancer (bioRxiv).</title>
        <authorList>
            <person name="Hart S.F.M."/>
            <person name="Yonemitsu M.A."/>
            <person name="Giersch R.M."/>
            <person name="Beal B.F."/>
            <person name="Arriagada G."/>
            <person name="Davis B.W."/>
            <person name="Ostrander E.A."/>
            <person name="Goff S.P."/>
            <person name="Metzger M.J."/>
        </authorList>
    </citation>
    <scope>NUCLEOTIDE SEQUENCE</scope>
    <source>
        <strain evidence="2">MELC-2E11</strain>
        <tissue evidence="2">Siphon/mantle</tissue>
    </source>
</reference>